<comment type="caution">
    <text evidence="2">The sequence shown here is derived from an EMBL/GenBank/DDBJ whole genome shotgun (WGS) entry which is preliminary data.</text>
</comment>
<dbReference type="Proteomes" id="UP000050420">
    <property type="component" value="Unassembled WGS sequence"/>
</dbReference>
<organism evidence="2 3">
    <name type="scientific">Pseudomonas amygdali pv. mori</name>
    <dbReference type="NCBI Taxonomy" id="34065"/>
    <lineage>
        <taxon>Bacteria</taxon>
        <taxon>Pseudomonadati</taxon>
        <taxon>Pseudomonadota</taxon>
        <taxon>Gammaproteobacteria</taxon>
        <taxon>Pseudomonadales</taxon>
        <taxon>Pseudomonadaceae</taxon>
        <taxon>Pseudomonas</taxon>
        <taxon>Pseudomonas amygdali</taxon>
    </lineage>
</organism>
<evidence type="ECO:0000313" key="3">
    <source>
        <dbReference type="Proteomes" id="UP000050420"/>
    </source>
</evidence>
<reference evidence="2 3" key="1">
    <citation type="submission" date="2015-09" db="EMBL/GenBank/DDBJ databases">
        <title>Genome announcement of multiple Pseudomonas syringae strains.</title>
        <authorList>
            <person name="Thakur S."/>
            <person name="Wang P.W."/>
            <person name="Gong Y."/>
            <person name="Weir B.S."/>
            <person name="Guttman D.S."/>
        </authorList>
    </citation>
    <scope>NUCLEOTIDE SEQUENCE [LARGE SCALE GENOMIC DNA]</scope>
    <source>
        <strain evidence="2 3">ICMP4331</strain>
    </source>
</reference>
<feature type="non-terminal residue" evidence="2">
    <location>
        <position position="1"/>
    </location>
</feature>
<proteinExistence type="predicted"/>
<dbReference type="AlphaFoldDB" id="A0A0P9VBB0"/>
<evidence type="ECO:0000313" key="2">
    <source>
        <dbReference type="EMBL" id="KPY00647.1"/>
    </source>
</evidence>
<evidence type="ECO:0000256" key="1">
    <source>
        <dbReference type="SAM" id="MobiDB-lite"/>
    </source>
</evidence>
<protein>
    <submittedName>
        <fullName evidence="2">Type III effector HopD</fullName>
    </submittedName>
</protein>
<gene>
    <name evidence="2" type="ORF">ALO63_05323</name>
</gene>
<feature type="region of interest" description="Disordered" evidence="1">
    <location>
        <begin position="75"/>
        <end position="94"/>
    </location>
</feature>
<sequence>ALQDGTLQFQSSNDKQVTYKAPICLPADTSTDTHTHTDTDIVRTEHLINNELTVQARLNDQSEYDIVSAHLHGSSRSISFDVPSPTPAHGSASS</sequence>
<feature type="non-terminal residue" evidence="2">
    <location>
        <position position="94"/>
    </location>
</feature>
<accession>A0A0P9VBB0</accession>
<name>A0A0P9VBB0_PSEA0</name>
<dbReference type="EMBL" id="LJQU01000108">
    <property type="protein sequence ID" value="KPY00647.1"/>
    <property type="molecule type" value="Genomic_DNA"/>
</dbReference>